<dbReference type="GO" id="GO:0008168">
    <property type="term" value="F:methyltransferase activity"/>
    <property type="evidence" value="ECO:0007669"/>
    <property type="project" value="UniProtKB-KW"/>
</dbReference>
<sequence length="198" mass="21342">MTDPSNGYEAISTQWLATRGNRSTHTDAVGVPEVRRWAKTLPQGSSVIDLGCGPGFPITAVLLEEGLEVFGVDASPSLVAAFQQNLPGTPVRCESVLDSTFFDRTFEAVVAIGLIFLLKPEEQPHLLHRITIALAPGGRLLFTAPAQPHTWTDLMTGLESTSLGAEVYRTHLAAAGLTVTTEFEDQGQNHYIEARKTG</sequence>
<keyword evidence="1" id="KW-0489">Methyltransferase</keyword>
<dbReference type="Pfam" id="PF13649">
    <property type="entry name" value="Methyltransf_25"/>
    <property type="match status" value="1"/>
</dbReference>
<feature type="domain" description="Methyltransferase" evidence="4">
    <location>
        <begin position="47"/>
        <end position="138"/>
    </location>
</feature>
<dbReference type="CDD" id="cd02440">
    <property type="entry name" value="AdoMet_MTases"/>
    <property type="match status" value="1"/>
</dbReference>
<dbReference type="InterPro" id="IPR041698">
    <property type="entry name" value="Methyltransf_25"/>
</dbReference>
<accession>I3ZCF2</accession>
<dbReference type="Proteomes" id="UP000006056">
    <property type="component" value="Chromosome"/>
</dbReference>
<evidence type="ECO:0000256" key="1">
    <source>
        <dbReference type="ARBA" id="ARBA00022603"/>
    </source>
</evidence>
<keyword evidence="6" id="KW-1185">Reference proteome</keyword>
<dbReference type="AlphaFoldDB" id="I3ZCF2"/>
<gene>
    <name evidence="5" type="ordered locus">Terro_0580</name>
</gene>
<evidence type="ECO:0000313" key="5">
    <source>
        <dbReference type="EMBL" id="AFL86920.1"/>
    </source>
</evidence>
<dbReference type="OrthoDB" id="9772751at2"/>
<dbReference type="STRING" id="926566.Terro_0580"/>
<evidence type="ECO:0000256" key="2">
    <source>
        <dbReference type="ARBA" id="ARBA00022679"/>
    </source>
</evidence>
<evidence type="ECO:0000259" key="4">
    <source>
        <dbReference type="Pfam" id="PF13649"/>
    </source>
</evidence>
<dbReference type="eggNOG" id="COG2230">
    <property type="taxonomic scope" value="Bacteria"/>
</dbReference>
<keyword evidence="2" id="KW-0808">Transferase</keyword>
<dbReference type="SUPFAM" id="SSF53335">
    <property type="entry name" value="S-adenosyl-L-methionine-dependent methyltransferases"/>
    <property type="match status" value="1"/>
</dbReference>
<evidence type="ECO:0000256" key="3">
    <source>
        <dbReference type="ARBA" id="ARBA00022691"/>
    </source>
</evidence>
<dbReference type="HOGENOM" id="CLU_060397_3_1_0"/>
<dbReference type="EMBL" id="CP003379">
    <property type="protein sequence ID" value="AFL86920.1"/>
    <property type="molecule type" value="Genomic_DNA"/>
</dbReference>
<name>I3ZCF2_TERRK</name>
<evidence type="ECO:0000313" key="6">
    <source>
        <dbReference type="Proteomes" id="UP000006056"/>
    </source>
</evidence>
<reference evidence="5 6" key="1">
    <citation type="submission" date="2012-06" db="EMBL/GenBank/DDBJ databases">
        <title>Complete genome of Terriglobus roseus DSM 18391.</title>
        <authorList>
            <consortium name="US DOE Joint Genome Institute (JGI-PGF)"/>
            <person name="Lucas S."/>
            <person name="Copeland A."/>
            <person name="Lapidus A."/>
            <person name="Glavina del Rio T."/>
            <person name="Dalin E."/>
            <person name="Tice H."/>
            <person name="Bruce D."/>
            <person name="Goodwin L."/>
            <person name="Pitluck S."/>
            <person name="Peters L."/>
            <person name="Mikhailova N."/>
            <person name="Munk A.C.C."/>
            <person name="Kyrpides N."/>
            <person name="Mavromatis K."/>
            <person name="Ivanova N."/>
            <person name="Brettin T."/>
            <person name="Detter J.C."/>
            <person name="Han C."/>
            <person name="Larimer F."/>
            <person name="Land M."/>
            <person name="Hauser L."/>
            <person name="Markowitz V."/>
            <person name="Cheng J.-F."/>
            <person name="Hugenholtz P."/>
            <person name="Woyke T."/>
            <person name="Wu D."/>
            <person name="Brambilla E."/>
            <person name="Klenk H.-P."/>
            <person name="Eisen J.A."/>
        </authorList>
    </citation>
    <scope>NUCLEOTIDE SEQUENCE [LARGE SCALE GENOMIC DNA]</scope>
    <source>
        <strain evidence="6">DSM 18391 / NRRL B-41598 / KBS 63</strain>
    </source>
</reference>
<keyword evidence="3" id="KW-0949">S-adenosyl-L-methionine</keyword>
<proteinExistence type="predicted"/>
<dbReference type="PANTHER" id="PTHR43464">
    <property type="entry name" value="METHYLTRANSFERASE"/>
    <property type="match status" value="1"/>
</dbReference>
<dbReference type="KEGG" id="trs:Terro_0580"/>
<protein>
    <recommendedName>
        <fullName evidence="4">Methyltransferase domain-containing protein</fullName>
    </recommendedName>
</protein>
<dbReference type="GO" id="GO:0032259">
    <property type="term" value="P:methylation"/>
    <property type="evidence" value="ECO:0007669"/>
    <property type="project" value="UniProtKB-KW"/>
</dbReference>
<dbReference type="RefSeq" id="WP_014784489.1">
    <property type="nucleotide sequence ID" value="NC_018014.1"/>
</dbReference>
<dbReference type="InterPro" id="IPR029063">
    <property type="entry name" value="SAM-dependent_MTases_sf"/>
</dbReference>
<dbReference type="Gene3D" id="3.40.50.150">
    <property type="entry name" value="Vaccinia Virus protein VP39"/>
    <property type="match status" value="1"/>
</dbReference>
<dbReference type="PANTHER" id="PTHR43464:SF19">
    <property type="entry name" value="UBIQUINONE BIOSYNTHESIS O-METHYLTRANSFERASE, MITOCHONDRIAL"/>
    <property type="match status" value="1"/>
</dbReference>
<organism evidence="5 6">
    <name type="scientific">Terriglobus roseus (strain DSM 18391 / NRRL B-41598 / KBS 63)</name>
    <dbReference type="NCBI Taxonomy" id="926566"/>
    <lineage>
        <taxon>Bacteria</taxon>
        <taxon>Pseudomonadati</taxon>
        <taxon>Acidobacteriota</taxon>
        <taxon>Terriglobia</taxon>
        <taxon>Terriglobales</taxon>
        <taxon>Acidobacteriaceae</taxon>
        <taxon>Terriglobus</taxon>
    </lineage>
</organism>